<dbReference type="Pfam" id="PF00990">
    <property type="entry name" value="GGDEF"/>
    <property type="match status" value="1"/>
</dbReference>
<dbReference type="SUPFAM" id="SSF55073">
    <property type="entry name" value="Nucleotide cyclase"/>
    <property type="match status" value="1"/>
</dbReference>
<keyword evidence="3" id="KW-0812">Transmembrane</keyword>
<accession>A0ABU1HCM1</accession>
<gene>
    <name evidence="5" type="ORF">QC821_08100</name>
</gene>
<name>A0ABU1HCM1_9GAMM</name>
<dbReference type="CDD" id="cd01949">
    <property type="entry name" value="GGDEF"/>
    <property type="match status" value="1"/>
</dbReference>
<keyword evidence="5" id="KW-0548">Nucleotidyltransferase</keyword>
<protein>
    <recommendedName>
        <fullName evidence="1">diguanylate cyclase</fullName>
        <ecNumber evidence="1">2.7.7.65</ecNumber>
    </recommendedName>
</protein>
<dbReference type="PANTHER" id="PTHR45138">
    <property type="entry name" value="REGULATORY COMPONENTS OF SENSORY TRANSDUCTION SYSTEM"/>
    <property type="match status" value="1"/>
</dbReference>
<keyword evidence="5" id="KW-0808">Transferase</keyword>
<dbReference type="InterPro" id="IPR050469">
    <property type="entry name" value="Diguanylate_Cyclase"/>
</dbReference>
<dbReference type="InterPro" id="IPR029787">
    <property type="entry name" value="Nucleotide_cyclase"/>
</dbReference>
<dbReference type="Proteomes" id="UP001251374">
    <property type="component" value="Unassembled WGS sequence"/>
</dbReference>
<evidence type="ECO:0000256" key="3">
    <source>
        <dbReference type="SAM" id="Phobius"/>
    </source>
</evidence>
<sequence>MTRRSLTAKQAGLTLLIAILLSIVAGALELASDLRTLRDEVREQTTHTLRLVNGTAAEAAFQLNPDLADQVIDGLFAAGNVQQVVIRDDFERVMASRELSRDSQAGWLIERLFGDILHYRASLDYDLGQGSPSSSVGEIELSLALDSLGSAFIERSRMVFLLSVLKAFAIAALVVVVFHVFITRPLLKVHTAIAATDPQRPGEWPKPALGHHHNDELGELVESLDELLNAFQRGLEQRDQLHQISTVDGLTGIANRRCFDDVYAASWESSVREGTPLAVIFLDVDHFKAYNDHLGHAVGDDTLRALAKAIAGVVTRPGDLVARYGGEEFVCVLANTDLDAAQRVAERVRRAIHGLALPHPEAERVTASVGIASATPADGSLDREQLLALADRRLYRAKRAGRDRIVIDDAPPA</sequence>
<evidence type="ECO:0000313" key="6">
    <source>
        <dbReference type="Proteomes" id="UP001251374"/>
    </source>
</evidence>
<dbReference type="NCBIfam" id="TIGR00254">
    <property type="entry name" value="GGDEF"/>
    <property type="match status" value="1"/>
</dbReference>
<evidence type="ECO:0000256" key="2">
    <source>
        <dbReference type="ARBA" id="ARBA00034247"/>
    </source>
</evidence>
<feature type="transmembrane region" description="Helical" evidence="3">
    <location>
        <begin position="158"/>
        <end position="182"/>
    </location>
</feature>
<keyword evidence="3" id="KW-0472">Membrane</keyword>
<organism evidence="5 6">
    <name type="scientific">Franzmannia qiaohouensis</name>
    <dbReference type="NCBI Taxonomy" id="1329370"/>
    <lineage>
        <taxon>Bacteria</taxon>
        <taxon>Pseudomonadati</taxon>
        <taxon>Pseudomonadota</taxon>
        <taxon>Gammaproteobacteria</taxon>
        <taxon>Oceanospirillales</taxon>
        <taxon>Halomonadaceae</taxon>
        <taxon>Franzmannia</taxon>
    </lineage>
</organism>
<dbReference type="Gene3D" id="6.10.340.10">
    <property type="match status" value="1"/>
</dbReference>
<evidence type="ECO:0000313" key="5">
    <source>
        <dbReference type="EMBL" id="MDR5905230.1"/>
    </source>
</evidence>
<proteinExistence type="predicted"/>
<dbReference type="EMBL" id="JARWAM010000005">
    <property type="protein sequence ID" value="MDR5905230.1"/>
    <property type="molecule type" value="Genomic_DNA"/>
</dbReference>
<dbReference type="PROSITE" id="PS50887">
    <property type="entry name" value="GGDEF"/>
    <property type="match status" value="1"/>
</dbReference>
<dbReference type="RefSeq" id="WP_309719461.1">
    <property type="nucleotide sequence ID" value="NZ_JARWAM010000005.1"/>
</dbReference>
<keyword evidence="3" id="KW-1133">Transmembrane helix</keyword>
<dbReference type="EC" id="2.7.7.65" evidence="1"/>
<dbReference type="InterPro" id="IPR043128">
    <property type="entry name" value="Rev_trsase/Diguanyl_cyclase"/>
</dbReference>
<dbReference type="PANTHER" id="PTHR45138:SF9">
    <property type="entry name" value="DIGUANYLATE CYCLASE DGCM-RELATED"/>
    <property type="match status" value="1"/>
</dbReference>
<dbReference type="Gene3D" id="3.30.70.270">
    <property type="match status" value="1"/>
</dbReference>
<reference evidence="5 6" key="1">
    <citation type="submission" date="2023-04" db="EMBL/GenBank/DDBJ databases">
        <title>A long-awaited taxogenomic arrangement of the family Halomonadaceae.</title>
        <authorList>
            <person name="De La Haba R."/>
            <person name="Chuvochina M."/>
            <person name="Wittouck S."/>
            <person name="Arahal D.R."/>
            <person name="Sanchez-Porro C."/>
            <person name="Hugenholtz P."/>
            <person name="Ventosa A."/>
        </authorList>
    </citation>
    <scope>NUCLEOTIDE SEQUENCE [LARGE SCALE GENOMIC DNA]</scope>
    <source>
        <strain evidence="5 6">DSM 26770</strain>
    </source>
</reference>
<comment type="caution">
    <text evidence="5">The sequence shown here is derived from an EMBL/GenBank/DDBJ whole genome shotgun (WGS) entry which is preliminary data.</text>
</comment>
<dbReference type="InterPro" id="IPR000160">
    <property type="entry name" value="GGDEF_dom"/>
</dbReference>
<keyword evidence="6" id="KW-1185">Reference proteome</keyword>
<comment type="catalytic activity">
    <reaction evidence="2">
        <text>2 GTP = 3',3'-c-di-GMP + 2 diphosphate</text>
        <dbReference type="Rhea" id="RHEA:24898"/>
        <dbReference type="ChEBI" id="CHEBI:33019"/>
        <dbReference type="ChEBI" id="CHEBI:37565"/>
        <dbReference type="ChEBI" id="CHEBI:58805"/>
        <dbReference type="EC" id="2.7.7.65"/>
    </reaction>
</comment>
<dbReference type="SMART" id="SM00267">
    <property type="entry name" value="GGDEF"/>
    <property type="match status" value="1"/>
</dbReference>
<evidence type="ECO:0000259" key="4">
    <source>
        <dbReference type="PROSITE" id="PS50887"/>
    </source>
</evidence>
<dbReference type="GO" id="GO:0052621">
    <property type="term" value="F:diguanylate cyclase activity"/>
    <property type="evidence" value="ECO:0007669"/>
    <property type="project" value="UniProtKB-EC"/>
</dbReference>
<feature type="domain" description="GGDEF" evidence="4">
    <location>
        <begin position="275"/>
        <end position="410"/>
    </location>
</feature>
<evidence type="ECO:0000256" key="1">
    <source>
        <dbReference type="ARBA" id="ARBA00012528"/>
    </source>
</evidence>